<evidence type="ECO:0000313" key="2">
    <source>
        <dbReference type="EMBL" id="KAF6755933.1"/>
    </source>
</evidence>
<dbReference type="Proteomes" id="UP000521943">
    <property type="component" value="Unassembled WGS sequence"/>
</dbReference>
<name>A0A8H6I1Y9_9AGAR</name>
<evidence type="ECO:0000313" key="3">
    <source>
        <dbReference type="Proteomes" id="UP000521943"/>
    </source>
</evidence>
<feature type="compositionally biased region" description="Polar residues" evidence="1">
    <location>
        <begin position="82"/>
        <end position="100"/>
    </location>
</feature>
<dbReference type="EMBL" id="JACGCI010000028">
    <property type="protein sequence ID" value="KAF6755933.1"/>
    <property type="molecule type" value="Genomic_DNA"/>
</dbReference>
<protein>
    <submittedName>
        <fullName evidence="2">Uncharacterized protein</fullName>
    </submittedName>
</protein>
<comment type="caution">
    <text evidence="2">The sequence shown here is derived from an EMBL/GenBank/DDBJ whole genome shotgun (WGS) entry which is preliminary data.</text>
</comment>
<feature type="compositionally biased region" description="Basic and acidic residues" evidence="1">
    <location>
        <begin position="135"/>
        <end position="146"/>
    </location>
</feature>
<reference evidence="2 3" key="1">
    <citation type="submission" date="2020-07" db="EMBL/GenBank/DDBJ databases">
        <title>Comparative genomics of pyrophilous fungi reveals a link between fire events and developmental genes.</title>
        <authorList>
            <consortium name="DOE Joint Genome Institute"/>
            <person name="Steindorff A.S."/>
            <person name="Carver A."/>
            <person name="Calhoun S."/>
            <person name="Stillman K."/>
            <person name="Liu H."/>
            <person name="Lipzen A."/>
            <person name="Pangilinan J."/>
            <person name="Labutti K."/>
            <person name="Bruns T.D."/>
            <person name="Grigoriev I.V."/>
        </authorList>
    </citation>
    <scope>NUCLEOTIDE SEQUENCE [LARGE SCALE GENOMIC DNA]</scope>
    <source>
        <strain evidence="2 3">CBS 144469</strain>
    </source>
</reference>
<dbReference type="AlphaFoldDB" id="A0A8H6I1Y9"/>
<feature type="compositionally biased region" description="Basic and acidic residues" evidence="1">
    <location>
        <begin position="50"/>
        <end position="59"/>
    </location>
</feature>
<gene>
    <name evidence="2" type="ORF">DFP72DRAFT_895632</name>
</gene>
<feature type="region of interest" description="Disordered" evidence="1">
    <location>
        <begin position="118"/>
        <end position="146"/>
    </location>
</feature>
<sequence>MSASIQNFPSPVLPAPGRGLARTDGSVGTGSTDLSGLHGVNEPTSMGGGRNDRDVHSSNDHTYPPPNPNGHTMGVPDDHIAKQQQASTNPADGSTVQSHNVPFKERVVGVAQKTRGTLLGKPDLKEHGNAILEGRTTHAQDKHSGA</sequence>
<proteinExistence type="predicted"/>
<organism evidence="2 3">
    <name type="scientific">Ephemerocybe angulata</name>
    <dbReference type="NCBI Taxonomy" id="980116"/>
    <lineage>
        <taxon>Eukaryota</taxon>
        <taxon>Fungi</taxon>
        <taxon>Dikarya</taxon>
        <taxon>Basidiomycota</taxon>
        <taxon>Agaricomycotina</taxon>
        <taxon>Agaricomycetes</taxon>
        <taxon>Agaricomycetidae</taxon>
        <taxon>Agaricales</taxon>
        <taxon>Agaricineae</taxon>
        <taxon>Psathyrellaceae</taxon>
        <taxon>Ephemerocybe</taxon>
    </lineage>
</organism>
<evidence type="ECO:0000256" key="1">
    <source>
        <dbReference type="SAM" id="MobiDB-lite"/>
    </source>
</evidence>
<keyword evidence="3" id="KW-1185">Reference proteome</keyword>
<dbReference type="OrthoDB" id="3361009at2759"/>
<feature type="region of interest" description="Disordered" evidence="1">
    <location>
        <begin position="1"/>
        <end position="105"/>
    </location>
</feature>
<accession>A0A8H6I1Y9</accession>